<dbReference type="InterPro" id="IPR006426">
    <property type="entry name" value="Asn_synth_AEB"/>
</dbReference>
<organism evidence="9 10">
    <name type="scientific">Marinitoga aeolica</name>
    <dbReference type="NCBI Taxonomy" id="2809031"/>
    <lineage>
        <taxon>Bacteria</taxon>
        <taxon>Thermotogati</taxon>
        <taxon>Thermotogota</taxon>
        <taxon>Thermotogae</taxon>
        <taxon>Petrotogales</taxon>
        <taxon>Petrotogaceae</taxon>
        <taxon>Marinitoga</taxon>
    </lineage>
</organism>
<evidence type="ECO:0000313" key="9">
    <source>
        <dbReference type="EMBL" id="WGS65722.1"/>
    </source>
</evidence>
<feature type="domain" description="Glutamine amidotransferase type-2" evidence="8">
    <location>
        <begin position="2"/>
        <end position="209"/>
    </location>
</feature>
<dbReference type="Proteomes" id="UP001232493">
    <property type="component" value="Chromosome"/>
</dbReference>
<proteinExistence type="inferred from homology"/>
<comment type="pathway">
    <text evidence="1">Amino-acid biosynthesis; L-asparagine biosynthesis; L-asparagine from L-aspartate (L-Gln route): step 1/1.</text>
</comment>
<keyword evidence="4" id="KW-0547">Nucleotide-binding</keyword>
<reference evidence="9 10" key="1">
    <citation type="submission" date="2021-02" db="EMBL/GenBank/DDBJ databases">
        <title>Characterization of Marinitoga sp. nov. str. BP5-C20A.</title>
        <authorList>
            <person name="Erauso G."/>
            <person name="Postec A."/>
        </authorList>
    </citation>
    <scope>NUCLEOTIDE SEQUENCE [LARGE SCALE GENOMIC DNA]</scope>
    <source>
        <strain evidence="9 10">BP5-C20A</strain>
    </source>
</reference>
<protein>
    <recommendedName>
        <fullName evidence="3">asparagine synthase (glutamine-hydrolyzing)</fullName>
        <ecNumber evidence="3">6.3.5.4</ecNumber>
    </recommendedName>
</protein>
<dbReference type="InterPro" id="IPR014729">
    <property type="entry name" value="Rossmann-like_a/b/a_fold"/>
</dbReference>
<dbReference type="PROSITE" id="PS51278">
    <property type="entry name" value="GATASE_TYPE_2"/>
    <property type="match status" value="1"/>
</dbReference>
<dbReference type="EMBL" id="CP069362">
    <property type="protein sequence ID" value="WGS65722.1"/>
    <property type="molecule type" value="Genomic_DNA"/>
</dbReference>
<dbReference type="NCBIfam" id="TIGR01536">
    <property type="entry name" value="asn_synth_AEB"/>
    <property type="match status" value="1"/>
</dbReference>
<evidence type="ECO:0000256" key="3">
    <source>
        <dbReference type="ARBA" id="ARBA00012737"/>
    </source>
</evidence>
<dbReference type="InterPro" id="IPR051786">
    <property type="entry name" value="ASN_synthetase/amidase"/>
</dbReference>
<dbReference type="PANTHER" id="PTHR43284">
    <property type="entry name" value="ASPARAGINE SYNTHETASE (GLUTAMINE-HYDROLYZING)"/>
    <property type="match status" value="1"/>
</dbReference>
<evidence type="ECO:0000256" key="6">
    <source>
        <dbReference type="ARBA" id="ARBA00022962"/>
    </source>
</evidence>
<keyword evidence="5" id="KW-0067">ATP-binding</keyword>
<dbReference type="CDD" id="cd01991">
    <property type="entry name" value="Asn_synthase_B_C"/>
    <property type="match status" value="1"/>
</dbReference>
<keyword evidence="6" id="KW-0315">Glutamine amidotransferase</keyword>
<accession>A0ABY8PSW5</accession>
<dbReference type="InterPro" id="IPR029055">
    <property type="entry name" value="Ntn_hydrolases_N"/>
</dbReference>
<evidence type="ECO:0000256" key="2">
    <source>
        <dbReference type="ARBA" id="ARBA00005752"/>
    </source>
</evidence>
<dbReference type="RefSeq" id="WP_281000410.1">
    <property type="nucleotide sequence ID" value="NZ_CP069362.1"/>
</dbReference>
<evidence type="ECO:0000256" key="7">
    <source>
        <dbReference type="ARBA" id="ARBA00048741"/>
    </source>
</evidence>
<dbReference type="SUPFAM" id="SSF56235">
    <property type="entry name" value="N-terminal nucleophile aminohydrolases (Ntn hydrolases)"/>
    <property type="match status" value="1"/>
</dbReference>
<dbReference type="InterPro" id="IPR001962">
    <property type="entry name" value="Asn_synthase"/>
</dbReference>
<evidence type="ECO:0000256" key="5">
    <source>
        <dbReference type="ARBA" id="ARBA00022840"/>
    </source>
</evidence>
<dbReference type="EC" id="6.3.5.4" evidence="3"/>
<name>A0ABY8PSW5_9BACT</name>
<dbReference type="Pfam" id="PF13537">
    <property type="entry name" value="GATase_7"/>
    <property type="match status" value="1"/>
</dbReference>
<dbReference type="Gene3D" id="3.60.20.10">
    <property type="entry name" value="Glutamine Phosphoribosylpyrophosphate, subunit 1, domain 1"/>
    <property type="match status" value="1"/>
</dbReference>
<evidence type="ECO:0000259" key="8">
    <source>
        <dbReference type="PROSITE" id="PS51278"/>
    </source>
</evidence>
<dbReference type="Gene3D" id="3.40.50.620">
    <property type="entry name" value="HUPs"/>
    <property type="match status" value="1"/>
</dbReference>
<comment type="similarity">
    <text evidence="2">Belongs to the asparagine synthetase family.</text>
</comment>
<keyword evidence="9" id="KW-0436">Ligase</keyword>
<dbReference type="Pfam" id="PF00733">
    <property type="entry name" value="Asn_synthase"/>
    <property type="match status" value="1"/>
</dbReference>
<gene>
    <name evidence="9" type="primary">asnB</name>
    <name evidence="9" type="ORF">JRV97_03990</name>
</gene>
<evidence type="ECO:0000256" key="1">
    <source>
        <dbReference type="ARBA" id="ARBA00005187"/>
    </source>
</evidence>
<evidence type="ECO:0000256" key="4">
    <source>
        <dbReference type="ARBA" id="ARBA00022741"/>
    </source>
</evidence>
<evidence type="ECO:0000313" key="10">
    <source>
        <dbReference type="Proteomes" id="UP001232493"/>
    </source>
</evidence>
<dbReference type="PANTHER" id="PTHR43284:SF1">
    <property type="entry name" value="ASPARAGINE SYNTHETASE"/>
    <property type="match status" value="1"/>
</dbReference>
<sequence>MCGIVGFSGKESKEILKRMNDEIFHRGPDEEGFYQDKYVNLASRRLSIIDVLSGKQPIHNETKSIWLVWNGEIYNFKELRNELLKKGHKFYTDHSDSETIVHLYEEYGIDFINKINGMFAIALWDSKNKELILIRDRMGQKPLFYSFVNNEIIFSSEIKGILKYPYYKKEPNFEALNHYFTFKNIPAPFTPFKNIYSLFPGEVLIFDVEKKKKKQFKYWEIDFLKTNNDNIEEITYNIRNLLEDSVKKRMISDVPIGAYLSGGLDSSSVVSIMSKYSNSKIKTFSLGYTTFLEHKNQDIIAARKISNILDTDHYEYFMSPQELIDDLPNVLRSFDAPFSGAISTFFLTKLISKHVKVALSGDGADELFGSYLAPRLSQPLYYFEKIYKKIKSGYQLSNEDKIKLKPFENNIKFLENLYLKSNGNFEKWKYEILLFKDEEKKRLLNNGVFEYDKFNSFDLLKKDVENLKALDPLNRALELEWKTLLPDHVLAFVDFLSMVHSVEVRSPFLDYRLVEYVASLPGNLKIKNGNIKDILKKSLKGILPDKIINRKKEGFVLPVFWWLKNELKSFIFENLNEHELKNSVFNYEYVKFLLDSYYNNKENDFKLAAKIWNIVSFKIWWDLYFK</sequence>
<dbReference type="InterPro" id="IPR033738">
    <property type="entry name" value="AsnB_N"/>
</dbReference>
<comment type="catalytic activity">
    <reaction evidence="7">
        <text>L-aspartate + L-glutamine + ATP + H2O = L-asparagine + L-glutamate + AMP + diphosphate + H(+)</text>
        <dbReference type="Rhea" id="RHEA:12228"/>
        <dbReference type="ChEBI" id="CHEBI:15377"/>
        <dbReference type="ChEBI" id="CHEBI:15378"/>
        <dbReference type="ChEBI" id="CHEBI:29985"/>
        <dbReference type="ChEBI" id="CHEBI:29991"/>
        <dbReference type="ChEBI" id="CHEBI:30616"/>
        <dbReference type="ChEBI" id="CHEBI:33019"/>
        <dbReference type="ChEBI" id="CHEBI:58048"/>
        <dbReference type="ChEBI" id="CHEBI:58359"/>
        <dbReference type="ChEBI" id="CHEBI:456215"/>
        <dbReference type="EC" id="6.3.5.4"/>
    </reaction>
</comment>
<dbReference type="PIRSF" id="PIRSF001589">
    <property type="entry name" value="Asn_synthetase_glu-h"/>
    <property type="match status" value="1"/>
</dbReference>
<dbReference type="SUPFAM" id="SSF52402">
    <property type="entry name" value="Adenine nucleotide alpha hydrolases-like"/>
    <property type="match status" value="1"/>
</dbReference>
<dbReference type="GO" id="GO:0004066">
    <property type="term" value="F:asparagine synthase (glutamine-hydrolyzing) activity"/>
    <property type="evidence" value="ECO:0007669"/>
    <property type="project" value="UniProtKB-EC"/>
</dbReference>
<keyword evidence="10" id="KW-1185">Reference proteome</keyword>
<dbReference type="InterPro" id="IPR017932">
    <property type="entry name" value="GATase_2_dom"/>
</dbReference>
<dbReference type="CDD" id="cd00712">
    <property type="entry name" value="AsnB"/>
    <property type="match status" value="1"/>
</dbReference>